<sequence>MSQSSTNVDNFMVRLRTREGQEEASISGGMLVFQALGPINPEPTIPTLDTKPHACPPQILERLRGRKMHIKV</sequence>
<dbReference type="AlphaFoldDB" id="A0AAV3QQ84"/>
<dbReference type="EMBL" id="BAABME010022261">
    <property type="protein sequence ID" value="GAA0165376.1"/>
    <property type="molecule type" value="Genomic_DNA"/>
</dbReference>
<name>A0AAV3QQ84_LITER</name>
<dbReference type="Proteomes" id="UP001454036">
    <property type="component" value="Unassembled WGS sequence"/>
</dbReference>
<accession>A0AAV3QQ84</accession>
<proteinExistence type="predicted"/>
<evidence type="ECO:0000313" key="2">
    <source>
        <dbReference type="Proteomes" id="UP001454036"/>
    </source>
</evidence>
<organism evidence="1 2">
    <name type="scientific">Lithospermum erythrorhizon</name>
    <name type="common">Purple gromwell</name>
    <name type="synonym">Lithospermum officinale var. erythrorhizon</name>
    <dbReference type="NCBI Taxonomy" id="34254"/>
    <lineage>
        <taxon>Eukaryota</taxon>
        <taxon>Viridiplantae</taxon>
        <taxon>Streptophyta</taxon>
        <taxon>Embryophyta</taxon>
        <taxon>Tracheophyta</taxon>
        <taxon>Spermatophyta</taxon>
        <taxon>Magnoliopsida</taxon>
        <taxon>eudicotyledons</taxon>
        <taxon>Gunneridae</taxon>
        <taxon>Pentapetalae</taxon>
        <taxon>asterids</taxon>
        <taxon>lamiids</taxon>
        <taxon>Boraginales</taxon>
        <taxon>Boraginaceae</taxon>
        <taxon>Boraginoideae</taxon>
        <taxon>Lithospermeae</taxon>
        <taxon>Lithospermum</taxon>
    </lineage>
</organism>
<evidence type="ECO:0000313" key="1">
    <source>
        <dbReference type="EMBL" id="GAA0165376.1"/>
    </source>
</evidence>
<reference evidence="1 2" key="1">
    <citation type="submission" date="2024-01" db="EMBL/GenBank/DDBJ databases">
        <title>The complete chloroplast genome sequence of Lithospermum erythrorhizon: insights into the phylogenetic relationship among Boraginaceae species and the maternal lineages of purple gromwells.</title>
        <authorList>
            <person name="Okada T."/>
            <person name="Watanabe K."/>
        </authorList>
    </citation>
    <scope>NUCLEOTIDE SEQUENCE [LARGE SCALE GENOMIC DNA]</scope>
</reference>
<keyword evidence="2" id="KW-1185">Reference proteome</keyword>
<gene>
    <name evidence="1" type="ORF">LIER_39969</name>
</gene>
<protein>
    <submittedName>
        <fullName evidence="1">Uncharacterized protein</fullName>
    </submittedName>
</protein>
<comment type="caution">
    <text evidence="1">The sequence shown here is derived from an EMBL/GenBank/DDBJ whole genome shotgun (WGS) entry which is preliminary data.</text>
</comment>